<evidence type="ECO:0000256" key="5">
    <source>
        <dbReference type="ARBA" id="ARBA00022989"/>
    </source>
</evidence>
<organism evidence="9 10">
    <name type="scientific">Clathrospora elynae</name>
    <dbReference type="NCBI Taxonomy" id="706981"/>
    <lineage>
        <taxon>Eukaryota</taxon>
        <taxon>Fungi</taxon>
        <taxon>Dikarya</taxon>
        <taxon>Ascomycota</taxon>
        <taxon>Pezizomycotina</taxon>
        <taxon>Dothideomycetes</taxon>
        <taxon>Pleosporomycetidae</taxon>
        <taxon>Pleosporales</taxon>
        <taxon>Diademaceae</taxon>
        <taxon>Clathrospora</taxon>
    </lineage>
</organism>
<evidence type="ECO:0000256" key="1">
    <source>
        <dbReference type="ARBA" id="ARBA00004141"/>
    </source>
</evidence>
<evidence type="ECO:0000256" key="3">
    <source>
        <dbReference type="ARBA" id="ARBA00022448"/>
    </source>
</evidence>
<dbReference type="GO" id="GO:0005886">
    <property type="term" value="C:plasma membrane"/>
    <property type="evidence" value="ECO:0007669"/>
    <property type="project" value="UniProtKB-ARBA"/>
</dbReference>
<feature type="transmembrane region" description="Helical" evidence="8">
    <location>
        <begin position="181"/>
        <end position="199"/>
    </location>
</feature>
<sequence length="614" mass="67262">MAATITNVKASLEITKGATALDPIALDASSTESFKDEGSHLLGPLPTEEEWATLPRVSGHIPWQAWTVAAVEFVERFSYYGTSAVFVNFIQKDLPPGSKTGAGFLKKPGSGALGMGQRASTGLTMFNNFWSYITPLGGAWLADEYWGRYNTIQYANIFAIVGHIILIMSAIPAVIVKPNVAIAVFSVGIIVMGIGTGGFKSNISPLIAEQYKDQKAYVRVKKNGRKEIVDPATTTARIYIYFYFLINCGSICGSIAMVYSEHFVGFWLSYTLPTICYLLCPIILITMKKHYKLSPPTGSVMGKAFKLIGLGIKKSPMKNTFKDDGFWDRVKPSAIRASGEVIPVWMTFDDAWVDEVKRGILACKVFLWYPLYWLAYNQMTNNLVSQANTMKLGKTPNDIVSKLNPIFIVILIPVMDFLIYPGLRKAGIVMSPIKKITAGFALSSLAMVSACVIQYYIYKMSPCGDQINKLSKTRKDCSADISVWVQVFPYGLIGMSEIMASITKLEYAYTKAPNNMKSTVQAVALSTSAVSAALGQAFVSLSEDPLLVWNYGSVAVVALCGGIGFYLTFRKADAQEDAMNNLKESTYVGGGETGDVENVDTYSVRDEKNEKGAY</sequence>
<evidence type="ECO:0000256" key="2">
    <source>
        <dbReference type="ARBA" id="ARBA00005982"/>
    </source>
</evidence>
<evidence type="ECO:0000256" key="6">
    <source>
        <dbReference type="ARBA" id="ARBA00023136"/>
    </source>
</evidence>
<feature type="transmembrane region" description="Helical" evidence="8">
    <location>
        <begin position="154"/>
        <end position="175"/>
    </location>
</feature>
<dbReference type="InterPro" id="IPR036259">
    <property type="entry name" value="MFS_trans_sf"/>
</dbReference>
<dbReference type="Gene3D" id="1.20.1250.20">
    <property type="entry name" value="MFS general substrate transporter like domains"/>
    <property type="match status" value="1"/>
</dbReference>
<evidence type="ECO:0000256" key="8">
    <source>
        <dbReference type="SAM" id="Phobius"/>
    </source>
</evidence>
<keyword evidence="10" id="KW-1185">Reference proteome</keyword>
<dbReference type="InterPro" id="IPR000109">
    <property type="entry name" value="POT_fam"/>
</dbReference>
<feature type="transmembrane region" description="Helical" evidence="8">
    <location>
        <begin position="481"/>
        <end position="502"/>
    </location>
</feature>
<feature type="transmembrane region" description="Helical" evidence="8">
    <location>
        <begin position="265"/>
        <end position="285"/>
    </location>
</feature>
<comment type="subcellular location">
    <subcellularLocation>
        <location evidence="1">Membrane</location>
        <topology evidence="1">Multi-pass membrane protein</topology>
    </subcellularLocation>
</comment>
<evidence type="ECO:0000313" key="10">
    <source>
        <dbReference type="Proteomes" id="UP000800038"/>
    </source>
</evidence>
<dbReference type="Pfam" id="PF00854">
    <property type="entry name" value="PTR2"/>
    <property type="match status" value="1"/>
</dbReference>
<evidence type="ECO:0000256" key="7">
    <source>
        <dbReference type="SAM" id="MobiDB-lite"/>
    </source>
</evidence>
<dbReference type="FunFam" id="1.20.1250.20:FF:000085">
    <property type="entry name" value="MFS peptide transporter Ptr2"/>
    <property type="match status" value="1"/>
</dbReference>
<feature type="transmembrane region" description="Helical" evidence="8">
    <location>
        <begin position="440"/>
        <end position="458"/>
    </location>
</feature>
<comment type="similarity">
    <text evidence="2">Belongs to the major facilitator superfamily. Proton-dependent oligopeptide transporter (POT/PTR) (TC 2.A.17) family.</text>
</comment>
<dbReference type="SUPFAM" id="SSF103473">
    <property type="entry name" value="MFS general substrate transporter"/>
    <property type="match status" value="1"/>
</dbReference>
<protein>
    <submittedName>
        <fullName evidence="9">PTR2-domain-containing protein</fullName>
    </submittedName>
</protein>
<dbReference type="GO" id="GO:0071916">
    <property type="term" value="F:dipeptide transmembrane transporter activity"/>
    <property type="evidence" value="ECO:0007669"/>
    <property type="project" value="UniProtKB-ARBA"/>
</dbReference>
<feature type="transmembrane region" description="Helical" evidence="8">
    <location>
        <begin position="238"/>
        <end position="259"/>
    </location>
</feature>
<dbReference type="Proteomes" id="UP000800038">
    <property type="component" value="Unassembled WGS sequence"/>
</dbReference>
<evidence type="ECO:0000313" key="9">
    <source>
        <dbReference type="EMBL" id="KAF1936101.1"/>
    </source>
</evidence>
<proteinExistence type="inferred from homology"/>
<evidence type="ECO:0000256" key="4">
    <source>
        <dbReference type="ARBA" id="ARBA00022692"/>
    </source>
</evidence>
<dbReference type="PANTHER" id="PTHR11654">
    <property type="entry name" value="OLIGOPEPTIDE TRANSPORTER-RELATED"/>
    <property type="match status" value="1"/>
</dbReference>
<dbReference type="OrthoDB" id="8904098at2759"/>
<dbReference type="AlphaFoldDB" id="A0A6A5S619"/>
<accession>A0A6A5S619</accession>
<keyword evidence="4 8" id="KW-0812">Transmembrane</keyword>
<gene>
    <name evidence="9" type="ORF">EJ02DRAFT_427818</name>
</gene>
<keyword evidence="5 8" id="KW-1133">Transmembrane helix</keyword>
<feature type="transmembrane region" description="Helical" evidence="8">
    <location>
        <begin position="548"/>
        <end position="569"/>
    </location>
</feature>
<keyword evidence="6 8" id="KW-0472">Membrane</keyword>
<reference evidence="9" key="1">
    <citation type="journal article" date="2020" name="Stud. Mycol.">
        <title>101 Dothideomycetes genomes: a test case for predicting lifestyles and emergence of pathogens.</title>
        <authorList>
            <person name="Haridas S."/>
            <person name="Albert R."/>
            <person name="Binder M."/>
            <person name="Bloem J."/>
            <person name="Labutti K."/>
            <person name="Salamov A."/>
            <person name="Andreopoulos B."/>
            <person name="Baker S."/>
            <person name="Barry K."/>
            <person name="Bills G."/>
            <person name="Bluhm B."/>
            <person name="Cannon C."/>
            <person name="Castanera R."/>
            <person name="Culley D."/>
            <person name="Daum C."/>
            <person name="Ezra D."/>
            <person name="Gonzalez J."/>
            <person name="Henrissat B."/>
            <person name="Kuo A."/>
            <person name="Liang C."/>
            <person name="Lipzen A."/>
            <person name="Lutzoni F."/>
            <person name="Magnuson J."/>
            <person name="Mondo S."/>
            <person name="Nolan M."/>
            <person name="Ohm R."/>
            <person name="Pangilinan J."/>
            <person name="Park H.-J."/>
            <person name="Ramirez L."/>
            <person name="Alfaro M."/>
            <person name="Sun H."/>
            <person name="Tritt A."/>
            <person name="Yoshinaga Y."/>
            <person name="Zwiers L.-H."/>
            <person name="Turgeon B."/>
            <person name="Goodwin S."/>
            <person name="Spatafora J."/>
            <person name="Crous P."/>
            <person name="Grigoriev I."/>
        </authorList>
    </citation>
    <scope>NUCLEOTIDE SEQUENCE</scope>
    <source>
        <strain evidence="9">CBS 161.51</strain>
    </source>
</reference>
<feature type="region of interest" description="Disordered" evidence="7">
    <location>
        <begin position="590"/>
        <end position="614"/>
    </location>
</feature>
<keyword evidence="3" id="KW-0813">Transport</keyword>
<name>A0A6A5S619_9PLEO</name>
<dbReference type="EMBL" id="ML976211">
    <property type="protein sequence ID" value="KAF1936101.1"/>
    <property type="molecule type" value="Genomic_DNA"/>
</dbReference>
<feature type="transmembrane region" description="Helical" evidence="8">
    <location>
        <begin position="399"/>
        <end position="419"/>
    </location>
</feature>
<feature type="compositionally biased region" description="Basic and acidic residues" evidence="7">
    <location>
        <begin position="603"/>
        <end position="614"/>
    </location>
</feature>